<dbReference type="Pfam" id="PF01381">
    <property type="entry name" value="HTH_3"/>
    <property type="match status" value="1"/>
</dbReference>
<dbReference type="EMBL" id="CP073041">
    <property type="protein sequence ID" value="UXE64304.1"/>
    <property type="molecule type" value="Genomic_DNA"/>
</dbReference>
<dbReference type="InterPro" id="IPR010982">
    <property type="entry name" value="Lambda_DNA-bd_dom_sf"/>
</dbReference>
<accession>A0A977L2D3</accession>
<dbReference type="KEGG" id="wna:KA717_18565"/>
<protein>
    <submittedName>
        <fullName evidence="2">Helix-turn-helix domain-containing protein</fullName>
    </submittedName>
</protein>
<reference evidence="2" key="1">
    <citation type="submission" date="2021-04" db="EMBL/GenBank/DDBJ databases">
        <title>Genome sequence of Woronichinia naegeliana from Washington state freshwater lake bloom.</title>
        <authorList>
            <person name="Dreher T.W."/>
        </authorList>
    </citation>
    <scope>NUCLEOTIDE SEQUENCE</scope>
    <source>
        <strain evidence="2">WA131</strain>
    </source>
</reference>
<dbReference type="Gene3D" id="1.10.260.40">
    <property type="entry name" value="lambda repressor-like DNA-binding domains"/>
    <property type="match status" value="1"/>
</dbReference>
<dbReference type="SUPFAM" id="SSF47413">
    <property type="entry name" value="lambda repressor-like DNA-binding domains"/>
    <property type="match status" value="1"/>
</dbReference>
<dbReference type="Proteomes" id="UP001065613">
    <property type="component" value="Chromosome"/>
</dbReference>
<dbReference type="GO" id="GO:0003677">
    <property type="term" value="F:DNA binding"/>
    <property type="evidence" value="ECO:0007669"/>
    <property type="project" value="InterPro"/>
</dbReference>
<dbReference type="InterPro" id="IPR018841">
    <property type="entry name" value="DUF2442"/>
</dbReference>
<feature type="domain" description="HTH cro/C1-type" evidence="1">
    <location>
        <begin position="214"/>
        <end position="264"/>
    </location>
</feature>
<proteinExistence type="predicted"/>
<sequence length="324" mass="36701">MSSTQTMTVLIQDQKSQENLSFSPPVQIINSMDSSLESVPNLFILTSATHLNNVSSLVRNTNQKHHLRVLFIREDINPSWLPQILERANLRTLRNTLSYQDSESNLPQRVINAWSWGAQDQLIAKATVLGDRLLVLSCGMEKFEVAFADLPCLKNIPTAEQSNFMISEEGSYLYWEKQDIHLDLDALRYVINPQIKAKFDAQRLTHDVLFGKAIAALRKQHKLKQSDIIGLSERQVSRIEKGEGTKVATLQLFAQAHKMELNDYLATVGNLVSSIPDDFLFNDYDTNSSVNKPLFKDKLRQIMENETIEVISSSSNSDCPSMEE</sequence>
<dbReference type="CDD" id="cd00093">
    <property type="entry name" value="HTH_XRE"/>
    <property type="match status" value="1"/>
</dbReference>
<organism evidence="2">
    <name type="scientific">Woronichinia naegeliana WA131</name>
    <dbReference type="NCBI Taxonomy" id="2824559"/>
    <lineage>
        <taxon>Bacteria</taxon>
        <taxon>Bacillati</taxon>
        <taxon>Cyanobacteriota</taxon>
        <taxon>Cyanophyceae</taxon>
        <taxon>Synechococcales</taxon>
        <taxon>Coelosphaeriaceae</taxon>
        <taxon>Woronichinia</taxon>
    </lineage>
</organism>
<name>A0A977L2D3_9CYAN</name>
<evidence type="ECO:0000313" key="2">
    <source>
        <dbReference type="EMBL" id="UXE64304.1"/>
    </source>
</evidence>
<dbReference type="PROSITE" id="PS50943">
    <property type="entry name" value="HTH_CROC1"/>
    <property type="match status" value="1"/>
</dbReference>
<dbReference type="Pfam" id="PF10387">
    <property type="entry name" value="DUF2442"/>
    <property type="match status" value="1"/>
</dbReference>
<evidence type="ECO:0000259" key="1">
    <source>
        <dbReference type="PROSITE" id="PS50943"/>
    </source>
</evidence>
<gene>
    <name evidence="2" type="ORF">KA717_18565</name>
</gene>
<dbReference type="InterPro" id="IPR001387">
    <property type="entry name" value="Cro/C1-type_HTH"/>
</dbReference>
<dbReference type="AlphaFoldDB" id="A0A977L2D3"/>